<dbReference type="Proteomes" id="UP000198510">
    <property type="component" value="Unassembled WGS sequence"/>
</dbReference>
<dbReference type="OrthoDB" id="9783171at2"/>
<keyword evidence="5" id="KW-0560">Oxidoreductase</keyword>
<keyword evidence="4" id="KW-0223">Dioxygenase</keyword>
<protein>
    <submittedName>
        <fullName evidence="8">SM-20-related protein</fullName>
    </submittedName>
</protein>
<dbReference type="Gene3D" id="2.60.120.620">
    <property type="entry name" value="q2cbj1_9rhob like domain"/>
    <property type="match status" value="1"/>
</dbReference>
<keyword evidence="6" id="KW-0408">Iron</keyword>
<dbReference type="InterPro" id="IPR005123">
    <property type="entry name" value="Oxoglu/Fe-dep_dioxygenase_dom"/>
</dbReference>
<evidence type="ECO:0000256" key="1">
    <source>
        <dbReference type="ARBA" id="ARBA00001961"/>
    </source>
</evidence>
<dbReference type="EMBL" id="FNFO01000001">
    <property type="protein sequence ID" value="SDJ95007.1"/>
    <property type="molecule type" value="Genomic_DNA"/>
</dbReference>
<evidence type="ECO:0000313" key="8">
    <source>
        <dbReference type="EMBL" id="SDJ95007.1"/>
    </source>
</evidence>
<organism evidence="8 9">
    <name type="scientific">Catalinimonas alkaloidigena</name>
    <dbReference type="NCBI Taxonomy" id="1075417"/>
    <lineage>
        <taxon>Bacteria</taxon>
        <taxon>Pseudomonadati</taxon>
        <taxon>Bacteroidota</taxon>
        <taxon>Cytophagia</taxon>
        <taxon>Cytophagales</taxon>
        <taxon>Catalimonadaceae</taxon>
        <taxon>Catalinimonas</taxon>
    </lineage>
</organism>
<comment type="cofactor">
    <cofactor evidence="1">
        <name>L-ascorbate</name>
        <dbReference type="ChEBI" id="CHEBI:38290"/>
    </cofactor>
</comment>
<dbReference type="RefSeq" id="WP_089679110.1">
    <property type="nucleotide sequence ID" value="NZ_FNFO01000001.1"/>
</dbReference>
<dbReference type="PANTHER" id="PTHR12907">
    <property type="entry name" value="EGL NINE HOMOLOG-RELATED"/>
    <property type="match status" value="1"/>
</dbReference>
<evidence type="ECO:0000256" key="6">
    <source>
        <dbReference type="ARBA" id="ARBA00023004"/>
    </source>
</evidence>
<dbReference type="InterPro" id="IPR051559">
    <property type="entry name" value="HIF_prolyl_hydroxylases"/>
</dbReference>
<name>A0A1G8XX02_9BACT</name>
<evidence type="ECO:0000256" key="2">
    <source>
        <dbReference type="ARBA" id="ARBA00022723"/>
    </source>
</evidence>
<evidence type="ECO:0000313" key="9">
    <source>
        <dbReference type="Proteomes" id="UP000198510"/>
    </source>
</evidence>
<dbReference type="GO" id="GO:0031543">
    <property type="term" value="F:peptidyl-proline dioxygenase activity"/>
    <property type="evidence" value="ECO:0007669"/>
    <property type="project" value="TreeGrafter"/>
</dbReference>
<gene>
    <name evidence="8" type="ORF">SAMN05421823_101499</name>
</gene>
<keyword evidence="3" id="KW-0847">Vitamin C</keyword>
<dbReference type="GO" id="GO:0031418">
    <property type="term" value="F:L-ascorbic acid binding"/>
    <property type="evidence" value="ECO:0007669"/>
    <property type="project" value="UniProtKB-KW"/>
</dbReference>
<dbReference type="InterPro" id="IPR006620">
    <property type="entry name" value="Pro_4_hyd_alph"/>
</dbReference>
<keyword evidence="9" id="KW-1185">Reference proteome</keyword>
<evidence type="ECO:0000256" key="5">
    <source>
        <dbReference type="ARBA" id="ARBA00023002"/>
    </source>
</evidence>
<dbReference type="Pfam" id="PF13640">
    <property type="entry name" value="2OG-FeII_Oxy_3"/>
    <property type="match status" value="1"/>
</dbReference>
<sequence length="199" mass="23050">MQHVAVGFLDEIAERGWSVIPDFIPAEVVTEMREELRNLWQEGEFRRAGVGRGASLQVRPEIRTDYVHWLEPNALTPLQQAYWDQIDTLRQTLNQEFFLSLRSFEAHFAVYPAGSFYKKHLDQFSQTRHRIISCILYLNPNWTPADGGQLRIYEADGLGHTDVTPYGGTLVCFRSADVFHEVLPAHRERFSLTGWLRTE</sequence>
<feature type="domain" description="Fe2OG dioxygenase" evidence="7">
    <location>
        <begin position="102"/>
        <end position="198"/>
    </location>
</feature>
<dbReference type="InterPro" id="IPR044862">
    <property type="entry name" value="Pro_4_hyd_alph_FE2OG_OXY"/>
</dbReference>
<evidence type="ECO:0000256" key="4">
    <source>
        <dbReference type="ARBA" id="ARBA00022964"/>
    </source>
</evidence>
<dbReference type="STRING" id="1075417.SAMN05421823_101499"/>
<proteinExistence type="predicted"/>
<evidence type="ECO:0000256" key="3">
    <source>
        <dbReference type="ARBA" id="ARBA00022896"/>
    </source>
</evidence>
<dbReference type="PANTHER" id="PTHR12907:SF26">
    <property type="entry name" value="HIF PROLYL HYDROXYLASE, ISOFORM C"/>
    <property type="match status" value="1"/>
</dbReference>
<dbReference type="PROSITE" id="PS51471">
    <property type="entry name" value="FE2OG_OXY"/>
    <property type="match status" value="1"/>
</dbReference>
<dbReference type="AlphaFoldDB" id="A0A1G8XX02"/>
<evidence type="ECO:0000259" key="7">
    <source>
        <dbReference type="PROSITE" id="PS51471"/>
    </source>
</evidence>
<dbReference type="GO" id="GO:0071456">
    <property type="term" value="P:cellular response to hypoxia"/>
    <property type="evidence" value="ECO:0007669"/>
    <property type="project" value="TreeGrafter"/>
</dbReference>
<dbReference type="SMART" id="SM00702">
    <property type="entry name" value="P4Hc"/>
    <property type="match status" value="1"/>
</dbReference>
<accession>A0A1G8XX02</accession>
<keyword evidence="2" id="KW-0479">Metal-binding</keyword>
<dbReference type="SUPFAM" id="SSF51197">
    <property type="entry name" value="Clavaminate synthase-like"/>
    <property type="match status" value="1"/>
</dbReference>
<reference evidence="8 9" key="1">
    <citation type="submission" date="2016-10" db="EMBL/GenBank/DDBJ databases">
        <authorList>
            <person name="de Groot N.N."/>
        </authorList>
    </citation>
    <scope>NUCLEOTIDE SEQUENCE [LARGE SCALE GENOMIC DNA]</scope>
    <source>
        <strain evidence="8 9">DSM 25186</strain>
    </source>
</reference>
<dbReference type="GO" id="GO:0008198">
    <property type="term" value="F:ferrous iron binding"/>
    <property type="evidence" value="ECO:0007669"/>
    <property type="project" value="TreeGrafter"/>
</dbReference>